<feature type="non-terminal residue" evidence="10">
    <location>
        <position position="1"/>
    </location>
</feature>
<dbReference type="InterPro" id="IPR011009">
    <property type="entry name" value="Kinase-like_dom_sf"/>
</dbReference>
<feature type="compositionally biased region" description="Basic and acidic residues" evidence="8">
    <location>
        <begin position="1"/>
        <end position="15"/>
    </location>
</feature>
<reference evidence="10 11" key="1">
    <citation type="submission" date="2018-05" db="EMBL/GenBank/DDBJ databases">
        <title>Genome sequencing and assembly of the regulated plant pathogen Lachnellula willkommii and related sister species for the development of diagnostic species identification markers.</title>
        <authorList>
            <person name="Giroux E."/>
            <person name="Bilodeau G."/>
        </authorList>
    </citation>
    <scope>NUCLEOTIDE SEQUENCE [LARGE SCALE GENOMIC DNA]</scope>
    <source>
        <strain evidence="10 11">CBS 268.59</strain>
    </source>
</reference>
<dbReference type="PANTHER" id="PTHR24346:SF82">
    <property type="entry name" value="KP78A-RELATED"/>
    <property type="match status" value="1"/>
</dbReference>
<dbReference type="AlphaFoldDB" id="A0A8T9BXB9"/>
<dbReference type="SUPFAM" id="SSF56112">
    <property type="entry name" value="Protein kinase-like (PK-like)"/>
    <property type="match status" value="1"/>
</dbReference>
<dbReference type="InterPro" id="IPR000719">
    <property type="entry name" value="Prot_kinase_dom"/>
</dbReference>
<sequence length="657" mass="72452">LSPELRPVDSHRPIPEEEADETSSEATTEPVTPTDYFYPQTLQGRMDGSMKQDEEHALDFGPTLTTPPLVINTQPTPPPSASKKDTIPSPLSKSPKSSSKRPGFWSSHSTNKFFRRKSHSSNDVTSLVQVEGNTMGHASDTALAAGHHSSPDSRMSPDSSQCTTRSNSPPSNGSPIEQATADPEPSIDEKKNSRPSENLSIGDRISNKFNKIAFTSLPVKGNNGSHSSRVTNGDSTPPSIDHPQPNDLPEREASAYPAETGMGIKSRRMSMSLPDDFNVDVIELHKEFSDHSKLVGRRGKSLGKGATAQVTLMKRKGDSSEVYAVKEFRGKSKEETSEEHEQKVKSEYSIAKSVHHPNIVETIRLCTHKGRWNHVMEYCDQGDLFSLVSKKYLSGADHLVDRLCLFKQLVQGIHYLHSNGIAHRDIKPENLLITRDSKLKITDFGVSEVFAGLHPGLRSAGGQCGKEMKEVRTCPPGMCGSKPYVAPEVLEEKGKYDPRPLDTWGAAIVMLTMISGGVLWPEAAPGSNPTYDALVRGWAKWNDKHFDESADGCAVDITDSDYPHVAFFDNYIKPPALRRILLRMLNPDPEKRATMASVANTKWLKNQECCQNDSYDEPAVIIDASKASTCTNLRKVVRHNHLPPAHHGRVFRSSHDV</sequence>
<evidence type="ECO:0000256" key="2">
    <source>
        <dbReference type="ARBA" id="ARBA00022527"/>
    </source>
</evidence>
<dbReference type="PANTHER" id="PTHR24346">
    <property type="entry name" value="MAP/MICROTUBULE AFFINITY-REGULATING KINASE"/>
    <property type="match status" value="1"/>
</dbReference>
<feature type="non-terminal residue" evidence="10">
    <location>
        <position position="657"/>
    </location>
</feature>
<dbReference type="PROSITE" id="PS50011">
    <property type="entry name" value="PROTEIN_KINASE_DOM"/>
    <property type="match status" value="1"/>
</dbReference>
<dbReference type="Proteomes" id="UP000469558">
    <property type="component" value="Unassembled WGS sequence"/>
</dbReference>
<name>A0A8T9BXB9_9HELO</name>
<keyword evidence="6 7" id="KW-0067">ATP-binding</keyword>
<evidence type="ECO:0000256" key="1">
    <source>
        <dbReference type="ARBA" id="ARBA00010791"/>
    </source>
</evidence>
<evidence type="ECO:0000256" key="5">
    <source>
        <dbReference type="ARBA" id="ARBA00022777"/>
    </source>
</evidence>
<feature type="domain" description="Protein kinase" evidence="9">
    <location>
        <begin position="296"/>
        <end position="604"/>
    </location>
</feature>
<comment type="similarity">
    <text evidence="1">Belongs to the protein kinase superfamily. CAMK Ser/Thr protein kinase family. NIM1 subfamily.</text>
</comment>
<feature type="compositionally biased region" description="Polar residues" evidence="8">
    <location>
        <begin position="121"/>
        <end position="132"/>
    </location>
</feature>
<keyword evidence="3" id="KW-0808">Transferase</keyword>
<keyword evidence="5 10" id="KW-0418">Kinase</keyword>
<evidence type="ECO:0000256" key="3">
    <source>
        <dbReference type="ARBA" id="ARBA00022679"/>
    </source>
</evidence>
<dbReference type="GO" id="GO:0004674">
    <property type="term" value="F:protein serine/threonine kinase activity"/>
    <property type="evidence" value="ECO:0007669"/>
    <property type="project" value="UniProtKB-KW"/>
</dbReference>
<comment type="caution">
    <text evidence="10">The sequence shown here is derived from an EMBL/GenBank/DDBJ whole genome shotgun (WGS) entry which is preliminary data.</text>
</comment>
<evidence type="ECO:0000256" key="4">
    <source>
        <dbReference type="ARBA" id="ARBA00022741"/>
    </source>
</evidence>
<dbReference type="PROSITE" id="PS00107">
    <property type="entry name" value="PROTEIN_KINASE_ATP"/>
    <property type="match status" value="1"/>
</dbReference>
<feature type="compositionally biased region" description="Polar residues" evidence="8">
    <location>
        <begin position="63"/>
        <end position="74"/>
    </location>
</feature>
<accession>A0A8T9BXB9</accession>
<dbReference type="InterPro" id="IPR008271">
    <property type="entry name" value="Ser/Thr_kinase_AS"/>
</dbReference>
<proteinExistence type="inferred from homology"/>
<gene>
    <name evidence="10" type="primary">SAT4_11</name>
    <name evidence="10" type="ORF">LSUE1_G010215</name>
</gene>
<dbReference type="GO" id="GO:0005524">
    <property type="term" value="F:ATP binding"/>
    <property type="evidence" value="ECO:0007669"/>
    <property type="project" value="UniProtKB-UniRule"/>
</dbReference>
<evidence type="ECO:0000256" key="8">
    <source>
        <dbReference type="SAM" id="MobiDB-lite"/>
    </source>
</evidence>
<evidence type="ECO:0000313" key="11">
    <source>
        <dbReference type="Proteomes" id="UP000469558"/>
    </source>
</evidence>
<keyword evidence="4 7" id="KW-0547">Nucleotide-binding</keyword>
<feature type="region of interest" description="Disordered" evidence="8">
    <location>
        <begin position="216"/>
        <end position="251"/>
    </location>
</feature>
<keyword evidence="11" id="KW-1185">Reference proteome</keyword>
<dbReference type="Gene3D" id="1.10.510.10">
    <property type="entry name" value="Transferase(Phosphotransferase) domain 1"/>
    <property type="match status" value="1"/>
</dbReference>
<dbReference type="EMBL" id="QGMK01002459">
    <property type="protein sequence ID" value="TVY58465.1"/>
    <property type="molecule type" value="Genomic_DNA"/>
</dbReference>
<organism evidence="10 11">
    <name type="scientific">Lachnellula suecica</name>
    <dbReference type="NCBI Taxonomy" id="602035"/>
    <lineage>
        <taxon>Eukaryota</taxon>
        <taxon>Fungi</taxon>
        <taxon>Dikarya</taxon>
        <taxon>Ascomycota</taxon>
        <taxon>Pezizomycotina</taxon>
        <taxon>Leotiomycetes</taxon>
        <taxon>Helotiales</taxon>
        <taxon>Lachnaceae</taxon>
        <taxon>Lachnellula</taxon>
    </lineage>
</organism>
<dbReference type="InterPro" id="IPR017441">
    <property type="entry name" value="Protein_kinase_ATP_BS"/>
</dbReference>
<dbReference type="Pfam" id="PF00069">
    <property type="entry name" value="Pkinase"/>
    <property type="match status" value="1"/>
</dbReference>
<dbReference type="OrthoDB" id="4062651at2759"/>
<evidence type="ECO:0000259" key="9">
    <source>
        <dbReference type="PROSITE" id="PS50011"/>
    </source>
</evidence>
<feature type="compositionally biased region" description="Basic and acidic residues" evidence="8">
    <location>
        <begin position="48"/>
        <end position="58"/>
    </location>
</feature>
<evidence type="ECO:0000256" key="7">
    <source>
        <dbReference type="PROSITE-ProRule" id="PRU10141"/>
    </source>
</evidence>
<evidence type="ECO:0000313" key="10">
    <source>
        <dbReference type="EMBL" id="TVY58465.1"/>
    </source>
</evidence>
<evidence type="ECO:0000256" key="6">
    <source>
        <dbReference type="ARBA" id="ARBA00022840"/>
    </source>
</evidence>
<feature type="region of interest" description="Disordered" evidence="8">
    <location>
        <begin position="1"/>
        <end position="204"/>
    </location>
</feature>
<dbReference type="PROSITE" id="PS00108">
    <property type="entry name" value="PROTEIN_KINASE_ST"/>
    <property type="match status" value="1"/>
</dbReference>
<feature type="binding site" evidence="7">
    <location>
        <position position="326"/>
    </location>
    <ligand>
        <name>ATP</name>
        <dbReference type="ChEBI" id="CHEBI:30616"/>
    </ligand>
</feature>
<dbReference type="GO" id="GO:0035556">
    <property type="term" value="P:intracellular signal transduction"/>
    <property type="evidence" value="ECO:0007669"/>
    <property type="project" value="TreeGrafter"/>
</dbReference>
<feature type="compositionally biased region" description="Polar residues" evidence="8">
    <location>
        <begin position="161"/>
        <end position="177"/>
    </location>
</feature>
<protein>
    <submittedName>
        <fullName evidence="10">Serine/threonine-protein kinase HAL4/SAT4</fullName>
    </submittedName>
</protein>
<feature type="compositionally biased region" description="Low complexity" evidence="8">
    <location>
        <begin position="88"/>
        <end position="97"/>
    </location>
</feature>
<dbReference type="SMART" id="SM00220">
    <property type="entry name" value="S_TKc"/>
    <property type="match status" value="1"/>
</dbReference>
<dbReference type="GO" id="GO:0005737">
    <property type="term" value="C:cytoplasm"/>
    <property type="evidence" value="ECO:0007669"/>
    <property type="project" value="TreeGrafter"/>
</dbReference>
<feature type="compositionally biased region" description="Polar residues" evidence="8">
    <location>
        <begin position="222"/>
        <end position="238"/>
    </location>
</feature>
<keyword evidence="2" id="KW-0723">Serine/threonine-protein kinase</keyword>